<keyword evidence="1" id="KW-0812">Transmembrane</keyword>
<dbReference type="Proteomes" id="UP000008948">
    <property type="component" value="Unassembled WGS sequence"/>
</dbReference>
<keyword evidence="1" id="KW-0472">Membrane</keyword>
<gene>
    <name evidence="2" type="ORF">MEI_01493</name>
</gene>
<accession>A0ABP2QRP1</accession>
<feature type="transmembrane region" description="Helical" evidence="1">
    <location>
        <begin position="33"/>
        <end position="55"/>
    </location>
</feature>
<evidence type="ECO:0000256" key="1">
    <source>
        <dbReference type="SAM" id="Phobius"/>
    </source>
</evidence>
<keyword evidence="3" id="KW-1185">Reference proteome</keyword>
<name>A0ABP2QRP1_BARVI</name>
<dbReference type="EMBL" id="AIMH01000038">
    <property type="protein sequence ID" value="EJF96881.1"/>
    <property type="molecule type" value="Genomic_DNA"/>
</dbReference>
<feature type="transmembrane region" description="Helical" evidence="1">
    <location>
        <begin position="61"/>
        <end position="79"/>
    </location>
</feature>
<keyword evidence="1" id="KW-1133">Transmembrane helix</keyword>
<reference evidence="2 3" key="1">
    <citation type="submission" date="2012-03" db="EMBL/GenBank/DDBJ databases">
        <title>The Genome Sequence of Bartonella vinsonii subsp. arupensis str. Pm136co.</title>
        <authorList>
            <consortium name="The Broad Institute Genome Sequencing Platform"/>
            <consortium name="The Broad Institute Genome Sequencing Center for Infectious Disease"/>
            <person name="Feldgarden M."/>
            <person name="Kirby J."/>
            <person name="Kosoy M."/>
            <person name="Birtles R."/>
            <person name="Probert W.S."/>
            <person name="Chiaraviglio L."/>
            <person name="Young S.K."/>
            <person name="Zeng Q."/>
            <person name="Gargeya S."/>
            <person name="Fitzgerald M."/>
            <person name="Haas B."/>
            <person name="Abouelleil A."/>
            <person name="Alvarado L."/>
            <person name="Arachchi H.M."/>
            <person name="Berlin A."/>
            <person name="Chapman S.B."/>
            <person name="Gearin G."/>
            <person name="Goldberg J."/>
            <person name="Griggs A."/>
            <person name="Gujja S."/>
            <person name="Hansen M."/>
            <person name="Heiman D."/>
            <person name="Howarth C."/>
            <person name="Larimer J."/>
            <person name="Lui A."/>
            <person name="MacDonald P.J.P."/>
            <person name="McCowen C."/>
            <person name="Montmayeur A."/>
            <person name="Murphy C."/>
            <person name="Neiman D."/>
            <person name="Pearson M."/>
            <person name="Priest M."/>
            <person name="Roberts A."/>
            <person name="Saif S."/>
            <person name="Shea T."/>
            <person name="Sisk P."/>
            <person name="Stolte C."/>
            <person name="Sykes S."/>
            <person name="Wortman J."/>
            <person name="Nusbaum C."/>
            <person name="Birren B."/>
        </authorList>
    </citation>
    <scope>NUCLEOTIDE SEQUENCE [LARGE SCALE GENOMIC DNA]</scope>
    <source>
        <strain evidence="2 3">Pm136co</strain>
    </source>
</reference>
<sequence>MNNAVTSAGHKYYLITEQQIEVLKHNAIHITNYEIATGVIIGVLLSFTILAWLRGGIYKEIIQFLLIGGAALIMWFLCLNQGTRSMSDKIWQDIQQTSEDISEKKQKKGTP</sequence>
<evidence type="ECO:0000313" key="2">
    <source>
        <dbReference type="EMBL" id="EJF96881.1"/>
    </source>
</evidence>
<comment type="caution">
    <text evidence="2">The sequence shown here is derived from an EMBL/GenBank/DDBJ whole genome shotgun (WGS) entry which is preliminary data.</text>
</comment>
<dbReference type="RefSeq" id="WP_004863659.1">
    <property type="nucleotide sequence ID" value="NZ_JH725046.1"/>
</dbReference>
<protein>
    <submittedName>
        <fullName evidence="2">Uncharacterized protein</fullName>
    </submittedName>
</protein>
<evidence type="ECO:0000313" key="3">
    <source>
        <dbReference type="Proteomes" id="UP000008948"/>
    </source>
</evidence>
<organism evidence="2 3">
    <name type="scientific">Bartonella vinsonii subsp. arupensis Pm136co</name>
    <dbReference type="NCBI Taxonomy" id="1094561"/>
    <lineage>
        <taxon>Bacteria</taxon>
        <taxon>Pseudomonadati</taxon>
        <taxon>Pseudomonadota</taxon>
        <taxon>Alphaproteobacteria</taxon>
        <taxon>Hyphomicrobiales</taxon>
        <taxon>Bartonellaceae</taxon>
        <taxon>Bartonella</taxon>
    </lineage>
</organism>
<proteinExistence type="predicted"/>